<comment type="caution">
    <text evidence="1">The sequence shown here is derived from an EMBL/GenBank/DDBJ whole genome shotgun (WGS) entry which is preliminary data.</text>
</comment>
<protein>
    <submittedName>
        <fullName evidence="1">Uncharacterized protein</fullName>
    </submittedName>
</protein>
<organism evidence="1 2">
    <name type="scientific">Actinomadura fulvescens</name>
    <dbReference type="NCBI Taxonomy" id="46160"/>
    <lineage>
        <taxon>Bacteria</taxon>
        <taxon>Bacillati</taxon>
        <taxon>Actinomycetota</taxon>
        <taxon>Actinomycetes</taxon>
        <taxon>Streptosporangiales</taxon>
        <taxon>Thermomonosporaceae</taxon>
        <taxon>Actinomadura</taxon>
    </lineage>
</organism>
<gene>
    <name evidence="1" type="ORF">GCM10010411_41790</name>
</gene>
<name>A0ABP6C5H4_9ACTN</name>
<dbReference type="Proteomes" id="UP001501509">
    <property type="component" value="Unassembled WGS sequence"/>
</dbReference>
<proteinExistence type="predicted"/>
<dbReference type="Gene3D" id="1.20.120.640">
    <property type="entry name" value="Anticodon-binding domain of a subclass of class I aminoacyl-tRNA synthetases"/>
    <property type="match status" value="1"/>
</dbReference>
<dbReference type="EMBL" id="BAAATD010000005">
    <property type="protein sequence ID" value="GAA2603385.1"/>
    <property type="molecule type" value="Genomic_DNA"/>
</dbReference>
<keyword evidence="2" id="KW-1185">Reference proteome</keyword>
<accession>A0ABP6C5H4</accession>
<reference evidence="2" key="1">
    <citation type="journal article" date="2019" name="Int. J. Syst. Evol. Microbiol.">
        <title>The Global Catalogue of Microorganisms (GCM) 10K type strain sequencing project: providing services to taxonomists for standard genome sequencing and annotation.</title>
        <authorList>
            <consortium name="The Broad Institute Genomics Platform"/>
            <consortium name="The Broad Institute Genome Sequencing Center for Infectious Disease"/>
            <person name="Wu L."/>
            <person name="Ma J."/>
        </authorList>
    </citation>
    <scope>NUCLEOTIDE SEQUENCE [LARGE SCALE GENOMIC DNA]</scope>
    <source>
        <strain evidence="2">JCM 6833</strain>
    </source>
</reference>
<evidence type="ECO:0000313" key="2">
    <source>
        <dbReference type="Proteomes" id="UP001501509"/>
    </source>
</evidence>
<sequence length="217" mass="23717">MRLYNARTGQVEDLPRALRIHISSGTNRTLVVTDLLRRVAQRTGHRPVTVTRSAALPVTDLDPPDVNVPDFEIADPPADAIQISSSPGAHLVVDEGPHEWINDVLNDPLAARLAWLRLHHRAKDTIEAPDVFRAEGELGTWRALVAEWATTSGRPINRAYVSEAEAALSDDLDSPTALAVLDRLIADPDLEPGAKLETVIHLDLLLALDLVRDIGRA</sequence>
<evidence type="ECO:0000313" key="1">
    <source>
        <dbReference type="EMBL" id="GAA2603385.1"/>
    </source>
</evidence>